<dbReference type="InterPro" id="IPR013549">
    <property type="entry name" value="DUF1731"/>
</dbReference>
<dbReference type="NCBIfam" id="TIGR01777">
    <property type="entry name" value="yfcH"/>
    <property type="match status" value="1"/>
</dbReference>
<dbReference type="InterPro" id="IPR036291">
    <property type="entry name" value="NAD(P)-bd_dom_sf"/>
</dbReference>
<organism evidence="4 5">
    <name type="scientific">Arcticibacter pallidicorallinus</name>
    <dbReference type="NCBI Taxonomy" id="1259464"/>
    <lineage>
        <taxon>Bacteria</taxon>
        <taxon>Pseudomonadati</taxon>
        <taxon>Bacteroidota</taxon>
        <taxon>Sphingobacteriia</taxon>
        <taxon>Sphingobacteriales</taxon>
        <taxon>Sphingobacteriaceae</taxon>
        <taxon>Arcticibacter</taxon>
    </lineage>
</organism>
<dbReference type="PANTHER" id="PTHR11092:SF0">
    <property type="entry name" value="EPIMERASE FAMILY PROTEIN SDR39U1"/>
    <property type="match status" value="1"/>
</dbReference>
<dbReference type="Gene3D" id="3.40.50.720">
    <property type="entry name" value="NAD(P)-binding Rossmann-like Domain"/>
    <property type="match status" value="1"/>
</dbReference>
<gene>
    <name evidence="4" type="ORF">B0I27_11067</name>
</gene>
<dbReference type="InterPro" id="IPR010099">
    <property type="entry name" value="SDR39U1"/>
</dbReference>
<keyword evidence="5" id="KW-1185">Reference proteome</keyword>
<dbReference type="SUPFAM" id="SSF51735">
    <property type="entry name" value="NAD(P)-binding Rossmann-fold domains"/>
    <property type="match status" value="1"/>
</dbReference>
<dbReference type="InterPro" id="IPR001509">
    <property type="entry name" value="Epimerase_deHydtase"/>
</dbReference>
<proteinExistence type="inferred from homology"/>
<accession>A0A2T0TW59</accession>
<reference evidence="4 5" key="1">
    <citation type="submission" date="2018-03" db="EMBL/GenBank/DDBJ databases">
        <title>Genomic Encyclopedia of Type Strains, Phase III (KMG-III): the genomes of soil and plant-associated and newly described type strains.</title>
        <authorList>
            <person name="Whitman W."/>
        </authorList>
    </citation>
    <scope>NUCLEOTIDE SEQUENCE [LARGE SCALE GENOMIC DNA]</scope>
    <source>
        <strain evidence="4 5">CGMCC 1.9313</strain>
    </source>
</reference>
<evidence type="ECO:0000313" key="5">
    <source>
        <dbReference type="Proteomes" id="UP000238034"/>
    </source>
</evidence>
<comment type="caution">
    <text evidence="4">The sequence shown here is derived from an EMBL/GenBank/DDBJ whole genome shotgun (WGS) entry which is preliminary data.</text>
</comment>
<evidence type="ECO:0000256" key="1">
    <source>
        <dbReference type="ARBA" id="ARBA00009353"/>
    </source>
</evidence>
<dbReference type="OrthoDB" id="9801773at2"/>
<dbReference type="RefSeq" id="WP_106294667.1">
    <property type="nucleotide sequence ID" value="NZ_PVTH01000010.1"/>
</dbReference>
<dbReference type="Pfam" id="PF01370">
    <property type="entry name" value="Epimerase"/>
    <property type="match status" value="1"/>
</dbReference>
<dbReference type="AlphaFoldDB" id="A0A2T0TW59"/>
<dbReference type="Proteomes" id="UP000238034">
    <property type="component" value="Unassembled WGS sequence"/>
</dbReference>
<evidence type="ECO:0008006" key="6">
    <source>
        <dbReference type="Google" id="ProtNLM"/>
    </source>
</evidence>
<sequence length="303" mass="33083">MSLTVLITGANGLIGVPLTKFLVSKGYVVRTLSRNPTNKNAAVKEFGWDIENGSIDERSVEGVDAIIHLAGENIGAKPWTNKRKQTIISSRTKSLELLARAISTAKNARVKTFISASAVGYYGDREDEILTEQSHPGKGFLAETCVQWEHSADLLAASGLRVVKLRTGVVLAKEGGALPKIAFPIKLGFGAVLGSGKQWMPWVHIHDAVHAYAHALTNEEMQGVYNLSSPHPVTNKTFTETLAAIHRKKIWLPHIPELALRIALGEMKAIVLSSNRTDSSELQASGFEFKFHFLPEALHDLYG</sequence>
<feature type="domain" description="NAD-dependent epimerase/dehydratase" evidence="2">
    <location>
        <begin position="5"/>
        <end position="227"/>
    </location>
</feature>
<evidence type="ECO:0000259" key="2">
    <source>
        <dbReference type="Pfam" id="PF01370"/>
    </source>
</evidence>
<evidence type="ECO:0000259" key="3">
    <source>
        <dbReference type="Pfam" id="PF08338"/>
    </source>
</evidence>
<comment type="similarity">
    <text evidence="1">Belongs to the NAD(P)-dependent epimerase/dehydratase family. SDR39U1 subfamily.</text>
</comment>
<evidence type="ECO:0000313" key="4">
    <source>
        <dbReference type="EMBL" id="PRY49893.1"/>
    </source>
</evidence>
<feature type="domain" description="DUF1731" evidence="3">
    <location>
        <begin position="255"/>
        <end position="301"/>
    </location>
</feature>
<dbReference type="Pfam" id="PF08338">
    <property type="entry name" value="DUF1731"/>
    <property type="match status" value="1"/>
</dbReference>
<name>A0A2T0TW59_9SPHI</name>
<protein>
    <recommendedName>
        <fullName evidence="6">TIGR01777 family protein</fullName>
    </recommendedName>
</protein>
<dbReference type="PANTHER" id="PTHR11092">
    <property type="entry name" value="SUGAR NUCLEOTIDE EPIMERASE RELATED"/>
    <property type="match status" value="1"/>
</dbReference>
<dbReference type="EMBL" id="PVTH01000010">
    <property type="protein sequence ID" value="PRY49893.1"/>
    <property type="molecule type" value="Genomic_DNA"/>
</dbReference>